<comment type="caution">
    <text evidence="2">The sequence shown here is derived from an EMBL/GenBank/DDBJ whole genome shotgun (WGS) entry which is preliminary data.</text>
</comment>
<protein>
    <submittedName>
        <fullName evidence="2">Heterokaryon incompatibility protein-domain-containing protein</fullName>
    </submittedName>
</protein>
<name>A0AA40E017_9PEZI</name>
<accession>A0AA40E017</accession>
<sequence>MEDLVRSAETCPLCATLLRSYLGWVADSQDVRHDGVQGTHMLRFAESRIGPISEVTSDWVELLNHGIMAKLMITGDRDHGRHPSGGPFVLIKRDNLSTEYDPRFRAGWKVGNPVNLDGLGSRVIWRPFCAGDGILDERIHVVSAWLQECLANHPRCGLAHDTRLPTRLVDVNPAASTVRLVDATSLACQRPDVPYLALSHCWGTDNSLRCTTTRASEAERRNDIPWDRLPKTYQDAILVTRKLGFRYIWIDSLCIIQDDLADWQQESSRMASVFKGATLTLAATGAKDGASGLFLDSIKPPIQVTYRKGDAPALIRCPAADTKLIHRSPLSLRAWTLQELVLSRRAVHFTQDQLYWQCRHLCLSEDGHIQSDCYATLRSGIFHHHLRFDNLRIALEHWWVWMINYTTREITVETDWLPATAGITTYLAQETGLTPLLGLWKENLLDDLSWTVSRYDGTRGLLDPPCRPRSSALANIPSWSWLRYRAPIDKISYGVRTSAYAAIHRAEVTWSSTPLASPITSTTLVLSGHLRRLTFRRSAPTHYTPHGEWILAGQEIACVATYHPDDRGGGQESLEELCLALAAHVCLFSDAEGKGSEEIGTFLAVRQVSGAQEAGATLKYERIGVGHWDAAEGMLDPFAGTERSRLELV</sequence>
<proteinExistence type="predicted"/>
<dbReference type="Pfam" id="PF06985">
    <property type="entry name" value="HET"/>
    <property type="match status" value="1"/>
</dbReference>
<dbReference type="EMBL" id="JAUKUA010000003">
    <property type="protein sequence ID" value="KAK0719316.1"/>
    <property type="molecule type" value="Genomic_DNA"/>
</dbReference>
<dbReference type="PANTHER" id="PTHR33112:SF16">
    <property type="entry name" value="HETEROKARYON INCOMPATIBILITY DOMAIN-CONTAINING PROTEIN"/>
    <property type="match status" value="1"/>
</dbReference>
<evidence type="ECO:0000259" key="1">
    <source>
        <dbReference type="Pfam" id="PF06985"/>
    </source>
</evidence>
<dbReference type="AlphaFoldDB" id="A0AA40E017"/>
<dbReference type="InterPro" id="IPR010730">
    <property type="entry name" value="HET"/>
</dbReference>
<evidence type="ECO:0000313" key="3">
    <source>
        <dbReference type="Proteomes" id="UP001172102"/>
    </source>
</evidence>
<evidence type="ECO:0000313" key="2">
    <source>
        <dbReference type="EMBL" id="KAK0719316.1"/>
    </source>
</evidence>
<dbReference type="PANTHER" id="PTHR33112">
    <property type="entry name" value="DOMAIN PROTEIN, PUTATIVE-RELATED"/>
    <property type="match status" value="1"/>
</dbReference>
<dbReference type="Proteomes" id="UP001172102">
    <property type="component" value="Unassembled WGS sequence"/>
</dbReference>
<reference evidence="2" key="1">
    <citation type="submission" date="2023-06" db="EMBL/GenBank/DDBJ databases">
        <title>Genome-scale phylogeny and comparative genomics of the fungal order Sordariales.</title>
        <authorList>
            <consortium name="Lawrence Berkeley National Laboratory"/>
            <person name="Hensen N."/>
            <person name="Bonometti L."/>
            <person name="Westerberg I."/>
            <person name="Brannstrom I.O."/>
            <person name="Guillou S."/>
            <person name="Cros-Aarteil S."/>
            <person name="Calhoun S."/>
            <person name="Haridas S."/>
            <person name="Kuo A."/>
            <person name="Mondo S."/>
            <person name="Pangilinan J."/>
            <person name="Riley R."/>
            <person name="Labutti K."/>
            <person name="Andreopoulos B."/>
            <person name="Lipzen A."/>
            <person name="Chen C."/>
            <person name="Yanf M."/>
            <person name="Daum C."/>
            <person name="Ng V."/>
            <person name="Clum A."/>
            <person name="Steindorff A."/>
            <person name="Ohm R."/>
            <person name="Martin F."/>
            <person name="Silar P."/>
            <person name="Natvig D."/>
            <person name="Lalanne C."/>
            <person name="Gautier V."/>
            <person name="Ament-Velasquez S.L."/>
            <person name="Kruys A."/>
            <person name="Hutchinson M.I."/>
            <person name="Powell A.J."/>
            <person name="Barry K."/>
            <person name="Miller A.N."/>
            <person name="Grigoriev I.V."/>
            <person name="Debuchy R."/>
            <person name="Gladieux P."/>
            <person name="Thoren M.H."/>
            <person name="Johannesson H."/>
        </authorList>
    </citation>
    <scope>NUCLEOTIDE SEQUENCE</scope>
    <source>
        <strain evidence="2">SMH4607-1</strain>
    </source>
</reference>
<keyword evidence="3" id="KW-1185">Reference proteome</keyword>
<gene>
    <name evidence="2" type="ORF">B0H67DRAFT_509597</name>
</gene>
<organism evidence="2 3">
    <name type="scientific">Lasiosphaeris hirsuta</name>
    <dbReference type="NCBI Taxonomy" id="260670"/>
    <lineage>
        <taxon>Eukaryota</taxon>
        <taxon>Fungi</taxon>
        <taxon>Dikarya</taxon>
        <taxon>Ascomycota</taxon>
        <taxon>Pezizomycotina</taxon>
        <taxon>Sordariomycetes</taxon>
        <taxon>Sordariomycetidae</taxon>
        <taxon>Sordariales</taxon>
        <taxon>Lasiosphaeriaceae</taxon>
        <taxon>Lasiosphaeris</taxon>
    </lineage>
</organism>
<feature type="domain" description="Heterokaryon incompatibility" evidence="1">
    <location>
        <begin position="195"/>
        <end position="339"/>
    </location>
</feature>